<dbReference type="OrthoDB" id="20524at2759"/>
<dbReference type="GO" id="GO:0034501">
    <property type="term" value="P:protein localization to kinetochore"/>
    <property type="evidence" value="ECO:0007669"/>
    <property type="project" value="TreeGrafter"/>
</dbReference>
<dbReference type="GO" id="GO:0005634">
    <property type="term" value="C:nucleus"/>
    <property type="evidence" value="ECO:0007669"/>
    <property type="project" value="TreeGrafter"/>
</dbReference>
<feature type="binding site" evidence="6">
    <location>
        <position position="613"/>
    </location>
    <ligand>
        <name>ATP</name>
        <dbReference type="ChEBI" id="CHEBI:30616"/>
    </ligand>
</feature>
<evidence type="ECO:0000256" key="5">
    <source>
        <dbReference type="ARBA" id="ARBA00022840"/>
    </source>
</evidence>
<feature type="domain" description="Protein kinase" evidence="8">
    <location>
        <begin position="585"/>
        <end position="879"/>
    </location>
</feature>
<dbReference type="InterPro" id="IPR008271">
    <property type="entry name" value="Ser/Thr_kinase_AS"/>
</dbReference>
<protein>
    <recommendedName>
        <fullName evidence="8">Protein kinase domain-containing protein</fullName>
    </recommendedName>
</protein>
<evidence type="ECO:0000313" key="9">
    <source>
        <dbReference type="EMBL" id="PFH53970.1"/>
    </source>
</evidence>
<evidence type="ECO:0000259" key="8">
    <source>
        <dbReference type="PROSITE" id="PS50011"/>
    </source>
</evidence>
<evidence type="ECO:0000313" key="10">
    <source>
        <dbReference type="Proteomes" id="UP000242287"/>
    </source>
</evidence>
<dbReference type="GO" id="GO:0004674">
    <property type="term" value="F:protein serine/threonine kinase activity"/>
    <property type="evidence" value="ECO:0007669"/>
    <property type="project" value="UniProtKB-KW"/>
</dbReference>
<feature type="compositionally biased region" description="Low complexity" evidence="7">
    <location>
        <begin position="474"/>
        <end position="484"/>
    </location>
</feature>
<dbReference type="Gene3D" id="1.10.510.10">
    <property type="entry name" value="Transferase(Phosphotransferase) domain 1"/>
    <property type="match status" value="1"/>
</dbReference>
<dbReference type="AlphaFoldDB" id="A0A2A9P0E4"/>
<dbReference type="GO" id="GO:0004712">
    <property type="term" value="F:protein serine/threonine/tyrosine kinase activity"/>
    <property type="evidence" value="ECO:0007669"/>
    <property type="project" value="TreeGrafter"/>
</dbReference>
<dbReference type="STRING" id="703135.A0A2A9P0E4"/>
<reference evidence="9 10" key="1">
    <citation type="submission" date="2014-02" db="EMBL/GenBank/DDBJ databases">
        <title>Transposable element dynamics among asymbiotic and ectomycorrhizal Amanita fungi.</title>
        <authorList>
            <consortium name="DOE Joint Genome Institute"/>
            <person name="Hess J."/>
            <person name="Skrede I."/>
            <person name="Wolfe B."/>
            <person name="LaButti K."/>
            <person name="Ohm R.A."/>
            <person name="Grigoriev I.V."/>
            <person name="Pringle A."/>
        </authorList>
    </citation>
    <scope>NUCLEOTIDE SEQUENCE [LARGE SCALE GENOMIC DNA]</scope>
    <source>
        <strain evidence="9 10">SKay4041</strain>
    </source>
</reference>
<feature type="compositionally biased region" description="Low complexity" evidence="7">
    <location>
        <begin position="129"/>
        <end position="139"/>
    </location>
</feature>
<sequence length="1078" mass="119049">MLSPSASPKPPSDQLPPSSSPLPPLNQPATPPSDDSSVIEDLSFDYIFDDNGNFIRLSKGSSKSNNSSPPTPLESSVQSDASPSESRQSLSRSESAYSIPISSGQDKPAPRSFQRVASGPALAMTPNYSAASSSSSRSRALPRRITSEDGNQDMHKFDFPSRTRSAIDTLQHPSQDEKESISESEDGAHPLFLNNPQRNSPPLSSRPVSATRLSHQPPSRKPHSSTGRPFAEGSQRASHPRQVLSGIQRAGRVVKSTSTNASAIAPKYSGSSSAGIDRIPEVEGSESDFVASDHQSIPLSGHDTDTADDEPAGDTVPVLPSQSSSLANVGRQRSIAVIPVSSSLVHSGPTRPRRSASLSDALVQEDSYQLQVQPQLNVYSNSNSRPGTSLGINANSDGMAGPRRVTVENWERQQEIEMRKNLLQHPVRQSPSPTQNQHHHHAAPLKHFGHRRRDSDTLRNISPSLGSPTAVELPSRISPSSRGKPSPPGSRLARDLGSSAAMRRRSPTGPEPSTLHKEENQINGLSKGEDGSSVSSNEKDRVRAKERMAMEVQQQQQKYLQTAGHAPPPPTAQLNRHMVVNKKPYARLDMIGKGGSSRVFRVLNHANELYAVKRVSLDKTDSETMSGYMNEIALLKRLEGNSRIIRLIDSEVKAGPGGSKGHLLLVMECGEIDLARLLSEQMKDPLNMVWVAYYWQQMLQAVHVIHEEKIVHSDLKPANFVLVKGQLKLIDFGIANAIANDTTNIQRDHQIGTVNYMSPEAIELPDGMRRLKVGRPSDVWSLGCILYQMIYGQPPFQHLSVYQKMKAIPDGTHVIDFPECSVPQIPASRTSSGASEPPRKLEHLKRRVRRDVIASMKSCLCRAPKERATIPELLEQDWLAMKEPEPPSVKEMLAHDETIINPYYMRQLLEYGIKVGKEGVAADMDLRREAEVSVVQQKRGNICSNYLTASGCRTEIYRVLGYPLADIHIPSPPAHLFWFHPQTFDLLHEYHRQEPLYLIPSHSLSPFHSILSTCLPLYTKPILFDFDGGVWLGFILVDDIFALYVMCMMVNRILAWQLCIRNSWIVRVVFVLPCFSAD</sequence>
<keyword evidence="10" id="KW-1185">Reference proteome</keyword>
<dbReference type="InterPro" id="IPR000719">
    <property type="entry name" value="Prot_kinase_dom"/>
</dbReference>
<dbReference type="InterPro" id="IPR017441">
    <property type="entry name" value="Protein_kinase_ATP_BS"/>
</dbReference>
<organism evidence="9 10">
    <name type="scientific">Amanita thiersii Skay4041</name>
    <dbReference type="NCBI Taxonomy" id="703135"/>
    <lineage>
        <taxon>Eukaryota</taxon>
        <taxon>Fungi</taxon>
        <taxon>Dikarya</taxon>
        <taxon>Basidiomycota</taxon>
        <taxon>Agaricomycotina</taxon>
        <taxon>Agaricomycetes</taxon>
        <taxon>Agaricomycetidae</taxon>
        <taxon>Agaricales</taxon>
        <taxon>Pluteineae</taxon>
        <taxon>Amanitaceae</taxon>
        <taxon>Amanita</taxon>
    </lineage>
</organism>
<evidence type="ECO:0000256" key="4">
    <source>
        <dbReference type="ARBA" id="ARBA00022777"/>
    </source>
</evidence>
<proteinExistence type="predicted"/>
<dbReference type="PROSITE" id="PS00108">
    <property type="entry name" value="PROTEIN_KINASE_ST"/>
    <property type="match status" value="1"/>
</dbReference>
<dbReference type="Gene3D" id="3.30.200.20">
    <property type="entry name" value="Phosphorylase Kinase, domain 1"/>
    <property type="match status" value="1"/>
</dbReference>
<dbReference type="GO" id="GO:0005524">
    <property type="term" value="F:ATP binding"/>
    <property type="evidence" value="ECO:0007669"/>
    <property type="project" value="UniProtKB-UniRule"/>
</dbReference>
<feature type="region of interest" description="Disordered" evidence="7">
    <location>
        <begin position="426"/>
        <end position="546"/>
    </location>
</feature>
<dbReference type="SUPFAM" id="SSF56112">
    <property type="entry name" value="Protein kinase-like (PK-like)"/>
    <property type="match status" value="1"/>
</dbReference>
<dbReference type="InterPro" id="IPR011009">
    <property type="entry name" value="Kinase-like_dom_sf"/>
</dbReference>
<feature type="compositionally biased region" description="Basic and acidic residues" evidence="7">
    <location>
        <begin position="152"/>
        <end position="161"/>
    </location>
</feature>
<evidence type="ECO:0000256" key="3">
    <source>
        <dbReference type="ARBA" id="ARBA00022741"/>
    </source>
</evidence>
<feature type="compositionally biased region" description="Polar residues" evidence="7">
    <location>
        <begin position="458"/>
        <end position="467"/>
    </location>
</feature>
<dbReference type="CDD" id="cd14131">
    <property type="entry name" value="PKc_Mps1"/>
    <property type="match status" value="1"/>
</dbReference>
<dbReference type="PROSITE" id="PS00107">
    <property type="entry name" value="PROTEIN_KINASE_ATP"/>
    <property type="match status" value="1"/>
</dbReference>
<dbReference type="PROSITE" id="PS50011">
    <property type="entry name" value="PROTEIN_KINASE_DOM"/>
    <property type="match status" value="1"/>
</dbReference>
<evidence type="ECO:0000256" key="6">
    <source>
        <dbReference type="PROSITE-ProRule" id="PRU10141"/>
    </source>
</evidence>
<accession>A0A2A9P0E4</accession>
<feature type="region of interest" description="Disordered" evidence="7">
    <location>
        <begin position="378"/>
        <end position="401"/>
    </location>
</feature>
<dbReference type="PANTHER" id="PTHR22974">
    <property type="entry name" value="MIXED LINEAGE PROTEIN KINASE"/>
    <property type="match status" value="1"/>
</dbReference>
<feature type="compositionally biased region" description="Polar residues" evidence="7">
    <location>
        <begin position="162"/>
        <end position="173"/>
    </location>
</feature>
<feature type="region of interest" description="Disordered" evidence="7">
    <location>
        <begin position="1"/>
        <end position="41"/>
    </location>
</feature>
<dbReference type="InterPro" id="IPR027084">
    <property type="entry name" value="Mps1_cat"/>
</dbReference>
<feature type="region of interest" description="Disordered" evidence="7">
    <location>
        <begin position="55"/>
        <end position="330"/>
    </location>
</feature>
<keyword evidence="4" id="KW-0418">Kinase</keyword>
<feature type="compositionally biased region" description="Basic residues" evidence="7">
    <location>
        <begin position="437"/>
        <end position="452"/>
    </location>
</feature>
<keyword evidence="5 6" id="KW-0067">ATP-binding</keyword>
<evidence type="ECO:0000256" key="2">
    <source>
        <dbReference type="ARBA" id="ARBA00022679"/>
    </source>
</evidence>
<feature type="compositionally biased region" description="Polar residues" evidence="7">
    <location>
        <begin position="378"/>
        <end position="396"/>
    </location>
</feature>
<name>A0A2A9P0E4_9AGAR</name>
<gene>
    <name evidence="9" type="ORF">AMATHDRAFT_136127</name>
</gene>
<keyword evidence="2" id="KW-0808">Transferase</keyword>
<keyword evidence="1" id="KW-0723">Serine/threonine-protein kinase</keyword>
<feature type="compositionally biased region" description="Polar residues" evidence="7">
    <location>
        <begin position="194"/>
        <end position="217"/>
    </location>
</feature>
<dbReference type="GO" id="GO:0000776">
    <property type="term" value="C:kinetochore"/>
    <property type="evidence" value="ECO:0007669"/>
    <property type="project" value="TreeGrafter"/>
</dbReference>
<feature type="compositionally biased region" description="Polar residues" evidence="7">
    <location>
        <begin position="427"/>
        <end position="436"/>
    </location>
</feature>
<dbReference type="Proteomes" id="UP000242287">
    <property type="component" value="Unassembled WGS sequence"/>
</dbReference>
<feature type="compositionally biased region" description="Low complexity" evidence="7">
    <location>
        <begin position="58"/>
        <end position="68"/>
    </location>
</feature>
<evidence type="ECO:0000256" key="7">
    <source>
        <dbReference type="SAM" id="MobiDB-lite"/>
    </source>
</evidence>
<dbReference type="EMBL" id="KZ301971">
    <property type="protein sequence ID" value="PFH53970.1"/>
    <property type="molecule type" value="Genomic_DNA"/>
</dbReference>
<feature type="compositionally biased region" description="Low complexity" evidence="7">
    <location>
        <begin position="81"/>
        <end position="98"/>
    </location>
</feature>
<dbReference type="GO" id="GO:0007094">
    <property type="term" value="P:mitotic spindle assembly checkpoint signaling"/>
    <property type="evidence" value="ECO:0007669"/>
    <property type="project" value="TreeGrafter"/>
</dbReference>
<dbReference type="GO" id="GO:0033316">
    <property type="term" value="P:meiotic spindle assembly checkpoint signaling"/>
    <property type="evidence" value="ECO:0007669"/>
    <property type="project" value="TreeGrafter"/>
</dbReference>
<dbReference type="FunFam" id="3.30.200.20:FF:000131">
    <property type="entry name" value="Dual specificity protein kinase TTK"/>
    <property type="match status" value="1"/>
</dbReference>
<dbReference type="SMART" id="SM00220">
    <property type="entry name" value="S_TKc"/>
    <property type="match status" value="1"/>
</dbReference>
<keyword evidence="3 6" id="KW-0547">Nucleotide-binding</keyword>
<dbReference type="Pfam" id="PF00069">
    <property type="entry name" value="Pkinase"/>
    <property type="match status" value="1"/>
</dbReference>
<dbReference type="GO" id="GO:0098813">
    <property type="term" value="P:nuclear chromosome segregation"/>
    <property type="evidence" value="ECO:0007669"/>
    <property type="project" value="UniProtKB-ARBA"/>
</dbReference>
<dbReference type="FunFam" id="1.10.510.10:FF:000224">
    <property type="entry name" value="serine/threonine-protein kinase mph1 isoform X1"/>
    <property type="match status" value="1"/>
</dbReference>
<evidence type="ECO:0000256" key="1">
    <source>
        <dbReference type="ARBA" id="ARBA00022527"/>
    </source>
</evidence>
<feature type="compositionally biased region" description="Basic and acidic residues" evidence="7">
    <location>
        <begin position="537"/>
        <end position="546"/>
    </location>
</feature>
<feature type="compositionally biased region" description="Pro residues" evidence="7">
    <location>
        <begin position="7"/>
        <end position="31"/>
    </location>
</feature>
<dbReference type="PANTHER" id="PTHR22974:SF21">
    <property type="entry name" value="DUAL SPECIFICITY PROTEIN KINASE TTK"/>
    <property type="match status" value="1"/>
</dbReference>